<dbReference type="VEuPathDB" id="PiroplasmaDB:TA12510"/>
<dbReference type="InterPro" id="IPR039430">
    <property type="entry name" value="Thymidylate_kin-like_dom"/>
</dbReference>
<dbReference type="PANTHER" id="PTHR10344">
    <property type="entry name" value="THYMIDYLATE KINASE"/>
    <property type="match status" value="1"/>
</dbReference>
<dbReference type="Pfam" id="PF02223">
    <property type="entry name" value="Thymidylate_kin"/>
    <property type="match status" value="1"/>
</dbReference>
<dbReference type="PROSITE" id="PS01331">
    <property type="entry name" value="THYMIDYLATE_KINASE"/>
    <property type="match status" value="1"/>
</dbReference>
<dbReference type="Gene3D" id="3.40.50.300">
    <property type="entry name" value="P-loop containing nucleotide triphosphate hydrolases"/>
    <property type="match status" value="1"/>
</dbReference>
<dbReference type="GO" id="GO:0004798">
    <property type="term" value="F:dTMP kinase activity"/>
    <property type="evidence" value="ECO:0007669"/>
    <property type="project" value="UniProtKB-EC"/>
</dbReference>
<dbReference type="GO" id="GO:0006227">
    <property type="term" value="P:dUDP biosynthetic process"/>
    <property type="evidence" value="ECO:0007669"/>
    <property type="project" value="TreeGrafter"/>
</dbReference>
<accession>A0A3B0MNB0</accession>
<keyword evidence="8" id="KW-0067">ATP-binding</keyword>
<dbReference type="GO" id="GO:0005739">
    <property type="term" value="C:mitochondrion"/>
    <property type="evidence" value="ECO:0007669"/>
    <property type="project" value="TreeGrafter"/>
</dbReference>
<name>A0A3B0MNB0_THEAN</name>
<keyword evidence="4" id="KW-0808">Transferase</keyword>
<keyword evidence="6" id="KW-0547">Nucleotide-binding</keyword>
<evidence type="ECO:0000256" key="8">
    <source>
        <dbReference type="ARBA" id="ARBA00022840"/>
    </source>
</evidence>
<evidence type="ECO:0000256" key="6">
    <source>
        <dbReference type="ARBA" id="ARBA00022741"/>
    </source>
</evidence>
<dbReference type="GO" id="GO:0004550">
    <property type="term" value="F:nucleoside diphosphate kinase activity"/>
    <property type="evidence" value="ECO:0007669"/>
    <property type="project" value="TreeGrafter"/>
</dbReference>
<evidence type="ECO:0000313" key="10">
    <source>
        <dbReference type="EMBL" id="SVP91613.1"/>
    </source>
</evidence>
<dbReference type="HAMAP" id="MF_00165">
    <property type="entry name" value="Thymidylate_kinase"/>
    <property type="match status" value="1"/>
</dbReference>
<evidence type="ECO:0000256" key="5">
    <source>
        <dbReference type="ARBA" id="ARBA00022727"/>
    </source>
</evidence>
<dbReference type="GO" id="GO:0005524">
    <property type="term" value="F:ATP binding"/>
    <property type="evidence" value="ECO:0007669"/>
    <property type="project" value="UniProtKB-KW"/>
</dbReference>
<dbReference type="GO" id="GO:0006233">
    <property type="term" value="P:dTDP biosynthetic process"/>
    <property type="evidence" value="ECO:0007669"/>
    <property type="project" value="InterPro"/>
</dbReference>
<dbReference type="InterPro" id="IPR018095">
    <property type="entry name" value="Thymidylate_kin_CS"/>
</dbReference>
<reference evidence="10" key="1">
    <citation type="submission" date="2018-07" db="EMBL/GenBank/DDBJ databases">
        <authorList>
            <person name="Quirk P.G."/>
            <person name="Krulwich T.A."/>
        </authorList>
    </citation>
    <scope>NUCLEOTIDE SEQUENCE</scope>
    <source>
        <strain evidence="10">Anand</strain>
    </source>
</reference>
<dbReference type="NCBIfam" id="TIGR00041">
    <property type="entry name" value="DTMP_kinase"/>
    <property type="match status" value="1"/>
</dbReference>
<gene>
    <name evidence="10" type="ORF">TAT_000185400</name>
    <name evidence="11" type="ORF">TAV_000185600</name>
</gene>
<dbReference type="CDD" id="cd01672">
    <property type="entry name" value="TMPK"/>
    <property type="match status" value="1"/>
</dbReference>
<dbReference type="PANTHER" id="PTHR10344:SF1">
    <property type="entry name" value="THYMIDYLATE KINASE"/>
    <property type="match status" value="1"/>
</dbReference>
<evidence type="ECO:0000256" key="1">
    <source>
        <dbReference type="ARBA" id="ARBA00004992"/>
    </source>
</evidence>
<dbReference type="GO" id="GO:0006235">
    <property type="term" value="P:dTTP biosynthetic process"/>
    <property type="evidence" value="ECO:0007669"/>
    <property type="project" value="TreeGrafter"/>
</dbReference>
<evidence type="ECO:0000256" key="7">
    <source>
        <dbReference type="ARBA" id="ARBA00022777"/>
    </source>
</evidence>
<dbReference type="AlphaFoldDB" id="A0A3B0MNB0"/>
<evidence type="ECO:0000313" key="11">
    <source>
        <dbReference type="EMBL" id="SVP91894.1"/>
    </source>
</evidence>
<evidence type="ECO:0000259" key="9">
    <source>
        <dbReference type="Pfam" id="PF02223"/>
    </source>
</evidence>
<comment type="similarity">
    <text evidence="2">Belongs to the thymidylate kinase family.</text>
</comment>
<evidence type="ECO:0000256" key="4">
    <source>
        <dbReference type="ARBA" id="ARBA00022679"/>
    </source>
</evidence>
<dbReference type="InterPro" id="IPR018094">
    <property type="entry name" value="Thymidylate_kinase"/>
</dbReference>
<organism evidence="10">
    <name type="scientific">Theileria annulata</name>
    <dbReference type="NCBI Taxonomy" id="5874"/>
    <lineage>
        <taxon>Eukaryota</taxon>
        <taxon>Sar</taxon>
        <taxon>Alveolata</taxon>
        <taxon>Apicomplexa</taxon>
        <taxon>Aconoidasida</taxon>
        <taxon>Piroplasmida</taxon>
        <taxon>Theileriidae</taxon>
        <taxon>Theileria</taxon>
    </lineage>
</organism>
<dbReference type="EC" id="2.7.4.9" evidence="3"/>
<dbReference type="GO" id="GO:0005634">
    <property type="term" value="C:nucleus"/>
    <property type="evidence" value="ECO:0007669"/>
    <property type="project" value="TreeGrafter"/>
</dbReference>
<evidence type="ECO:0000256" key="2">
    <source>
        <dbReference type="ARBA" id="ARBA00009776"/>
    </source>
</evidence>
<dbReference type="InterPro" id="IPR027417">
    <property type="entry name" value="P-loop_NTPase"/>
</dbReference>
<dbReference type="GO" id="GO:0005829">
    <property type="term" value="C:cytosol"/>
    <property type="evidence" value="ECO:0007669"/>
    <property type="project" value="TreeGrafter"/>
</dbReference>
<feature type="domain" description="Thymidylate kinase-like" evidence="9">
    <location>
        <begin position="14"/>
        <end position="204"/>
    </location>
</feature>
<keyword evidence="7 10" id="KW-0418">Kinase</keyword>
<dbReference type="EMBL" id="UIVS01000002">
    <property type="protein sequence ID" value="SVP91894.1"/>
    <property type="molecule type" value="Genomic_DNA"/>
</dbReference>
<proteinExistence type="inferred from homology"/>
<dbReference type="EMBL" id="UIVT01000002">
    <property type="protein sequence ID" value="SVP91613.1"/>
    <property type="molecule type" value="Genomic_DNA"/>
</dbReference>
<comment type="pathway">
    <text evidence="1">Pyrimidine metabolism; dTTP biosynthesis.</text>
</comment>
<dbReference type="SUPFAM" id="SSF52540">
    <property type="entry name" value="P-loop containing nucleoside triphosphate hydrolases"/>
    <property type="match status" value="1"/>
</dbReference>
<evidence type="ECO:0000256" key="3">
    <source>
        <dbReference type="ARBA" id="ARBA00012980"/>
    </source>
</evidence>
<protein>
    <recommendedName>
        <fullName evidence="3">dTMP kinase</fullName>
        <ecNumber evidence="3">2.7.4.9</ecNumber>
    </recommendedName>
</protein>
<keyword evidence="5" id="KW-0545">Nucleotide biosynthesis</keyword>
<sequence>MESETVLRGKLIVFEGIDRSGKSTQINLLSQKLSEENIKNEVLSFPYKTTPTGKLLREYLRNRDESIPKQALHLLFSANRWEVMNRIIKLLKSGTHVITDRYAFSGIAYSVGAEVRLLFYHTFPQGLDFNWCLIPDTGIVEPDVVFYMDLAPECSSARGNFGSEIYENLEHMENVYEVFKRFGNLSYWNNIKAHDDQKQIHHKIYSIAKKCQFF</sequence>